<dbReference type="Proteomes" id="UP000078544">
    <property type="component" value="Unassembled WGS sequence"/>
</dbReference>
<evidence type="ECO:0000313" key="2">
    <source>
        <dbReference type="Proteomes" id="UP000078544"/>
    </source>
</evidence>
<evidence type="ECO:0000313" key="1">
    <source>
        <dbReference type="EMBL" id="KZZ91130.1"/>
    </source>
</evidence>
<dbReference type="PANTHER" id="PTHR10285">
    <property type="entry name" value="URIDINE KINASE"/>
    <property type="match status" value="1"/>
</dbReference>
<comment type="caution">
    <text evidence="1">The sequence shown here is derived from an EMBL/GenBank/DDBJ whole genome shotgun (WGS) entry which is preliminary data.</text>
</comment>
<dbReference type="STRING" id="1081109.A0A166NN10"/>
<dbReference type="SUPFAM" id="SSF52540">
    <property type="entry name" value="P-loop containing nucleoside triphosphate hydrolases"/>
    <property type="match status" value="1"/>
</dbReference>
<name>A0A166NN10_9HYPO</name>
<keyword evidence="2" id="KW-1185">Reference proteome</keyword>
<reference evidence="1 2" key="1">
    <citation type="journal article" date="2016" name="Genome Biol. Evol.">
        <title>Divergent and convergent evolution of fungal pathogenicity.</title>
        <authorList>
            <person name="Shang Y."/>
            <person name="Xiao G."/>
            <person name="Zheng P."/>
            <person name="Cen K."/>
            <person name="Zhan S."/>
            <person name="Wang C."/>
        </authorList>
    </citation>
    <scope>NUCLEOTIDE SEQUENCE [LARGE SCALE GENOMIC DNA]</scope>
    <source>
        <strain evidence="1 2">RCEF 2490</strain>
    </source>
</reference>
<organism evidence="1 2">
    <name type="scientific">Moelleriella libera RCEF 2490</name>
    <dbReference type="NCBI Taxonomy" id="1081109"/>
    <lineage>
        <taxon>Eukaryota</taxon>
        <taxon>Fungi</taxon>
        <taxon>Dikarya</taxon>
        <taxon>Ascomycota</taxon>
        <taxon>Pezizomycotina</taxon>
        <taxon>Sordariomycetes</taxon>
        <taxon>Hypocreomycetidae</taxon>
        <taxon>Hypocreales</taxon>
        <taxon>Clavicipitaceae</taxon>
        <taxon>Moelleriella</taxon>
    </lineage>
</organism>
<proteinExistence type="predicted"/>
<accession>A0A166NN10</accession>
<dbReference type="InterPro" id="IPR027417">
    <property type="entry name" value="P-loop_NTPase"/>
</dbReference>
<evidence type="ECO:0008006" key="3">
    <source>
        <dbReference type="Google" id="ProtNLM"/>
    </source>
</evidence>
<protein>
    <recommendedName>
        <fullName evidence="3">Phosphoribulokinase/uridine kinase</fullName>
    </recommendedName>
</protein>
<dbReference type="Gene3D" id="3.40.50.300">
    <property type="entry name" value="P-loop containing nucleotide triphosphate hydrolases"/>
    <property type="match status" value="1"/>
</dbReference>
<sequence>MLDAASVEAVLAKLVPTINAHRIRTSRVFVLAVSGLQGSGKTTWAAHLAERLTADHGLVTKAVSLDDFYLDHDDLVDIREANPSNQLLQTRGQPGTHDEMLADNFFNSITQADAADLTIRWPAYDKSLHQGQGGRVPVESWASHSRNEPLHVLIFEGWCVGFQPLAAEELHRRWERSFARGPSGSLRSVNTLQQHSLEHLGLLNEHLKLYCELFMGPWRFDSLVQLATDDLSRTYDWRLGQEAARIKAGGVGMSSDEVIRFVRGYMPAYELYLDQLSAQSVFAQEDNANDKKHIQLFLDSHRNVTAIKVL</sequence>
<gene>
    <name evidence="1" type="ORF">AAL_06871</name>
</gene>
<dbReference type="EMBL" id="AZGY01000019">
    <property type="protein sequence ID" value="KZZ91130.1"/>
    <property type="molecule type" value="Genomic_DNA"/>
</dbReference>
<dbReference type="OrthoDB" id="347435at2759"/>
<dbReference type="AlphaFoldDB" id="A0A166NN10"/>